<dbReference type="InterPro" id="IPR016181">
    <property type="entry name" value="Acyl_CoA_acyltransferase"/>
</dbReference>
<dbReference type="Pfam" id="PF00583">
    <property type="entry name" value="Acetyltransf_1"/>
    <property type="match status" value="1"/>
</dbReference>
<accession>A0ABW4DNH0</accession>
<keyword evidence="2" id="KW-0808">Transferase</keyword>
<organism evidence="2 3">
    <name type="scientific">Lapidilactobacillus mulanensis</name>
    <dbReference type="NCBI Taxonomy" id="2485999"/>
    <lineage>
        <taxon>Bacteria</taxon>
        <taxon>Bacillati</taxon>
        <taxon>Bacillota</taxon>
        <taxon>Bacilli</taxon>
        <taxon>Lactobacillales</taxon>
        <taxon>Lactobacillaceae</taxon>
        <taxon>Lapidilactobacillus</taxon>
    </lineage>
</organism>
<protein>
    <submittedName>
        <fullName evidence="2">GNAT family N-acetyltransferase</fullName>
        <ecNumber evidence="2">2.3.1.-</ecNumber>
    </submittedName>
</protein>
<gene>
    <name evidence="2" type="ORF">ACFQ4L_08975</name>
</gene>
<dbReference type="InterPro" id="IPR000182">
    <property type="entry name" value="GNAT_dom"/>
</dbReference>
<feature type="domain" description="N-acetyltransferase" evidence="1">
    <location>
        <begin position="5"/>
        <end position="137"/>
    </location>
</feature>
<dbReference type="Proteomes" id="UP001597244">
    <property type="component" value="Unassembled WGS sequence"/>
</dbReference>
<dbReference type="Gene3D" id="3.40.630.30">
    <property type="match status" value="1"/>
</dbReference>
<dbReference type="EMBL" id="JBHTOF010000098">
    <property type="protein sequence ID" value="MFD1466192.1"/>
    <property type="molecule type" value="Genomic_DNA"/>
</dbReference>
<dbReference type="EC" id="2.3.1.-" evidence="2"/>
<sequence>MTSLISTTTLTPEQKTAAEQLIATVQQFDHTYRSPYLSNQFNVFPEMKSFFLAYDHEKLVGIVTLYADEPVDGTVDVTANVLPTYRRRKIATTLWQEALNELHQFGYHDYEFTTERTFLKANPDFLMHSQLVEADEN</sequence>
<keyword evidence="2" id="KW-0012">Acyltransferase</keyword>
<evidence type="ECO:0000259" key="1">
    <source>
        <dbReference type="PROSITE" id="PS51186"/>
    </source>
</evidence>
<name>A0ABW4DNH0_9LACO</name>
<proteinExistence type="predicted"/>
<evidence type="ECO:0000313" key="2">
    <source>
        <dbReference type="EMBL" id="MFD1466192.1"/>
    </source>
</evidence>
<dbReference type="PROSITE" id="PS51186">
    <property type="entry name" value="GNAT"/>
    <property type="match status" value="1"/>
</dbReference>
<dbReference type="RefSeq" id="WP_125578049.1">
    <property type="nucleotide sequence ID" value="NZ_JBHTOF010000098.1"/>
</dbReference>
<comment type="caution">
    <text evidence="2">The sequence shown here is derived from an EMBL/GenBank/DDBJ whole genome shotgun (WGS) entry which is preliminary data.</text>
</comment>
<evidence type="ECO:0000313" key="3">
    <source>
        <dbReference type="Proteomes" id="UP001597244"/>
    </source>
</evidence>
<dbReference type="CDD" id="cd04301">
    <property type="entry name" value="NAT_SF"/>
    <property type="match status" value="1"/>
</dbReference>
<keyword evidence="3" id="KW-1185">Reference proteome</keyword>
<reference evidence="3" key="1">
    <citation type="journal article" date="2019" name="Int. J. Syst. Evol. Microbiol.">
        <title>The Global Catalogue of Microorganisms (GCM) 10K type strain sequencing project: providing services to taxonomists for standard genome sequencing and annotation.</title>
        <authorList>
            <consortium name="The Broad Institute Genomics Platform"/>
            <consortium name="The Broad Institute Genome Sequencing Center for Infectious Disease"/>
            <person name="Wu L."/>
            <person name="Ma J."/>
        </authorList>
    </citation>
    <scope>NUCLEOTIDE SEQUENCE [LARGE SCALE GENOMIC DNA]</scope>
    <source>
        <strain evidence="3">CCM 8951</strain>
    </source>
</reference>
<dbReference type="SUPFAM" id="SSF55729">
    <property type="entry name" value="Acyl-CoA N-acyltransferases (Nat)"/>
    <property type="match status" value="1"/>
</dbReference>
<dbReference type="GO" id="GO:0016746">
    <property type="term" value="F:acyltransferase activity"/>
    <property type="evidence" value="ECO:0007669"/>
    <property type="project" value="UniProtKB-KW"/>
</dbReference>